<evidence type="ECO:0000256" key="4">
    <source>
        <dbReference type="RuleBase" id="RU003718"/>
    </source>
</evidence>
<evidence type="ECO:0000256" key="1">
    <source>
        <dbReference type="ARBA" id="ARBA00009995"/>
    </source>
</evidence>
<dbReference type="CDD" id="cd03784">
    <property type="entry name" value="GT1_Gtf-like"/>
    <property type="match status" value="1"/>
</dbReference>
<gene>
    <name evidence="7" type="ORF">E3N88_45201</name>
</gene>
<organism evidence="7 8">
    <name type="scientific">Mikania micrantha</name>
    <name type="common">bitter vine</name>
    <dbReference type="NCBI Taxonomy" id="192012"/>
    <lineage>
        <taxon>Eukaryota</taxon>
        <taxon>Viridiplantae</taxon>
        <taxon>Streptophyta</taxon>
        <taxon>Embryophyta</taxon>
        <taxon>Tracheophyta</taxon>
        <taxon>Spermatophyta</taxon>
        <taxon>Magnoliopsida</taxon>
        <taxon>eudicotyledons</taxon>
        <taxon>Gunneridae</taxon>
        <taxon>Pentapetalae</taxon>
        <taxon>asterids</taxon>
        <taxon>campanulids</taxon>
        <taxon>Asterales</taxon>
        <taxon>Asteraceae</taxon>
        <taxon>Asteroideae</taxon>
        <taxon>Heliantheae alliance</taxon>
        <taxon>Eupatorieae</taxon>
        <taxon>Mikania</taxon>
    </lineage>
</organism>
<comment type="caution">
    <text evidence="7">The sequence shown here is derived from an EMBL/GenBank/DDBJ whole genome shotgun (WGS) entry which is preliminary data.</text>
</comment>
<dbReference type="EMBL" id="SZYD01002198">
    <property type="protein sequence ID" value="KAC9826153.1"/>
    <property type="molecule type" value="Genomic_DNA"/>
</dbReference>
<dbReference type="PANTHER" id="PTHR48044:SF22">
    <property type="entry name" value="GLYCOSYLTRANSFERASE"/>
    <property type="match status" value="1"/>
</dbReference>
<dbReference type="Proteomes" id="UP000326396">
    <property type="component" value="Unassembled WGS sequence"/>
</dbReference>
<sequence length="470" mass="53114">MANDKNTSVSPAAVVMVPLPLQGHLNQLLHLSRLISNHNIPVHFVSTTTHCRQAKLRVQGWNPLAIATIHFHELQTPNYVTPTVPNLNSTTKFPSHLYPLCEATTQLRLPVASLLRKLSTTTRRLVIVHDSLMGSVIQDFVSIPNAESCTFHSVSAFTILLYTLRNVLKQFHNNITTDPEALTNDHLSFEDCFTAEFKKFTAMQHEFTKLNSGRIYNSCRIIEQPMLDLLEKEERNRNKNLWALGPFNPVDIKRTTKRDKGYRCLKWLDKQKPNSVIFVSFGTTISFTKEQVTQIAIGLENSQQKFIWALRDADKGDVFTDHNTVELPKGYEDRIKGRGLVVREWAPQLEILAHPATGGFMSHCGWNSCMESISMGVPIVAWPMHSDQPTNSVLVTSILKVGLTVKDWKLRDETVVAEDVENAVRLLMDSKEGAELRRRAVEMGGGLRKSVREDGGSWLQLQSFIAHITR</sequence>
<evidence type="ECO:0000313" key="7">
    <source>
        <dbReference type="EMBL" id="KAC9826153.1"/>
    </source>
</evidence>
<dbReference type="OrthoDB" id="5835829at2759"/>
<dbReference type="Pfam" id="PF00201">
    <property type="entry name" value="UDPGT"/>
    <property type="match status" value="1"/>
</dbReference>
<dbReference type="SUPFAM" id="SSF53756">
    <property type="entry name" value="UDP-Glycosyltransferase/glycogen phosphorylase"/>
    <property type="match status" value="1"/>
</dbReference>
<dbReference type="PROSITE" id="PS00375">
    <property type="entry name" value="UDPGT"/>
    <property type="match status" value="1"/>
</dbReference>
<dbReference type="GO" id="GO:0009690">
    <property type="term" value="P:cytokinin metabolic process"/>
    <property type="evidence" value="ECO:0007669"/>
    <property type="project" value="UniProtKB-ARBA"/>
</dbReference>
<keyword evidence="3 4" id="KW-0808">Transferase</keyword>
<accession>A0A5N6LA24</accession>
<dbReference type="GO" id="GO:0050404">
    <property type="term" value="F:zeatin O-beta-D-xylosyltransferase activity"/>
    <property type="evidence" value="ECO:0007669"/>
    <property type="project" value="UniProtKB-ARBA"/>
</dbReference>
<evidence type="ECO:0000256" key="2">
    <source>
        <dbReference type="ARBA" id="ARBA00022676"/>
    </source>
</evidence>
<comment type="similarity">
    <text evidence="1 4">Belongs to the UDP-glycosyltransferase family.</text>
</comment>
<dbReference type="InterPro" id="IPR035595">
    <property type="entry name" value="UDP_glycos_trans_CS"/>
</dbReference>
<dbReference type="EC" id="2.4.1.-" evidence="5"/>
<dbReference type="InterPro" id="IPR002213">
    <property type="entry name" value="UDP_glucos_trans"/>
</dbReference>
<keyword evidence="2 4" id="KW-0328">Glycosyltransferase</keyword>
<dbReference type="FunFam" id="3.40.50.2000:FF:000060">
    <property type="entry name" value="Glycosyltransferase"/>
    <property type="match status" value="1"/>
</dbReference>
<feature type="domain" description="Glycosyltransferase N-terminal" evidence="6">
    <location>
        <begin position="13"/>
        <end position="249"/>
    </location>
</feature>
<reference evidence="7 8" key="1">
    <citation type="submission" date="2019-05" db="EMBL/GenBank/DDBJ databases">
        <title>Mikania micrantha, genome provides insights into the molecular mechanism of rapid growth.</title>
        <authorList>
            <person name="Liu B."/>
        </authorList>
    </citation>
    <scope>NUCLEOTIDE SEQUENCE [LARGE SCALE GENOMIC DNA]</scope>
    <source>
        <strain evidence="7">NLD-2019</strain>
        <tissue evidence="7">Leaf</tissue>
    </source>
</reference>
<evidence type="ECO:0000313" key="8">
    <source>
        <dbReference type="Proteomes" id="UP000326396"/>
    </source>
</evidence>
<evidence type="ECO:0000259" key="6">
    <source>
        <dbReference type="Pfam" id="PF26168"/>
    </source>
</evidence>
<dbReference type="Gene3D" id="3.40.50.2000">
    <property type="entry name" value="Glycogen Phosphorylase B"/>
    <property type="match status" value="2"/>
</dbReference>
<dbReference type="AlphaFoldDB" id="A0A5N6LA24"/>
<dbReference type="PANTHER" id="PTHR48044">
    <property type="entry name" value="GLYCOSYLTRANSFERASE"/>
    <property type="match status" value="1"/>
</dbReference>
<name>A0A5N6LA24_9ASTR</name>
<dbReference type="InterPro" id="IPR058980">
    <property type="entry name" value="Glyco_transf_N"/>
</dbReference>
<evidence type="ECO:0000256" key="3">
    <source>
        <dbReference type="ARBA" id="ARBA00022679"/>
    </source>
</evidence>
<dbReference type="FunFam" id="3.40.50.2000:FF:000238">
    <property type="entry name" value="Glycosyltransferase"/>
    <property type="match status" value="1"/>
</dbReference>
<dbReference type="Pfam" id="PF26168">
    <property type="entry name" value="Glyco_transf_N"/>
    <property type="match status" value="1"/>
</dbReference>
<dbReference type="GO" id="GO:0016138">
    <property type="term" value="P:glycoside biosynthetic process"/>
    <property type="evidence" value="ECO:0007669"/>
    <property type="project" value="UniProtKB-ARBA"/>
</dbReference>
<proteinExistence type="inferred from homology"/>
<protein>
    <recommendedName>
        <fullName evidence="5">Glycosyltransferase</fullName>
        <ecNumber evidence="5">2.4.1.-</ecNumber>
    </recommendedName>
</protein>
<evidence type="ECO:0000256" key="5">
    <source>
        <dbReference type="RuleBase" id="RU362057"/>
    </source>
</evidence>
<keyword evidence="8" id="KW-1185">Reference proteome</keyword>